<evidence type="ECO:0000313" key="3">
    <source>
        <dbReference type="EMBL" id="MEE4542351.1"/>
    </source>
</evidence>
<dbReference type="PANTHER" id="PTHR40469:SF2">
    <property type="entry name" value="GALACTOSE-BINDING DOMAIN-LIKE SUPERFAMILY PROTEIN"/>
    <property type="match status" value="1"/>
</dbReference>
<evidence type="ECO:0000313" key="4">
    <source>
        <dbReference type="Proteomes" id="UP001344658"/>
    </source>
</evidence>
<dbReference type="RefSeq" id="WP_330794283.1">
    <property type="nucleotide sequence ID" value="NZ_JAZEWV010000006.1"/>
</dbReference>
<sequence>MTGHGRAGRPGEPKEPAAPAGPAESAAHDGHAEDGDPVCWLDHVCDACGAFRENPRSPVCARCGAAFAGARAAPAATALTAPRPGSGTAAVEAPQTVLVFTATAGYRHDSIPAGVAALRELAASRGLSVLHSEDPRDLRPGRLDGCAAVVFLSPTGDVLDDGARASLRGYVTGGGGLLGVHAAACAEYGWPYYGELLGARFDGHPEIQRAAVTAVDRAHPATAHLPEEWVWTDEWYDFREGPAGRDVRVLATVDEDTYQGGGMGAPHPLVWCREPGEGRVLYTALGHLASAYSDPCFRRHLLGALSWCARAEG</sequence>
<keyword evidence="4" id="KW-1185">Reference proteome</keyword>
<dbReference type="Proteomes" id="UP001344658">
    <property type="component" value="Unassembled WGS sequence"/>
</dbReference>
<name>A0ABU7P965_9ACTN</name>
<dbReference type="Pfam" id="PF06283">
    <property type="entry name" value="ThuA"/>
    <property type="match status" value="1"/>
</dbReference>
<dbReference type="Gene3D" id="3.40.50.880">
    <property type="match status" value="1"/>
</dbReference>
<dbReference type="SUPFAM" id="SSF52317">
    <property type="entry name" value="Class I glutamine amidotransferase-like"/>
    <property type="match status" value="1"/>
</dbReference>
<comment type="caution">
    <text evidence="3">The sequence shown here is derived from an EMBL/GenBank/DDBJ whole genome shotgun (WGS) entry which is preliminary data.</text>
</comment>
<proteinExistence type="predicted"/>
<dbReference type="InterPro" id="IPR029062">
    <property type="entry name" value="Class_I_gatase-like"/>
</dbReference>
<gene>
    <name evidence="3" type="ORF">V2S66_10300</name>
</gene>
<feature type="region of interest" description="Disordered" evidence="1">
    <location>
        <begin position="1"/>
        <end position="32"/>
    </location>
</feature>
<accession>A0ABU7P965</accession>
<dbReference type="InterPro" id="IPR029010">
    <property type="entry name" value="ThuA-like"/>
</dbReference>
<dbReference type="EMBL" id="JAZEWV010000006">
    <property type="protein sequence ID" value="MEE4542351.1"/>
    <property type="molecule type" value="Genomic_DNA"/>
</dbReference>
<feature type="domain" description="ThuA-like" evidence="2">
    <location>
        <begin position="97"/>
        <end position="308"/>
    </location>
</feature>
<organism evidence="3 4">
    <name type="scientific">Actinacidiphila polyblastidii</name>
    <dbReference type="NCBI Taxonomy" id="3110430"/>
    <lineage>
        <taxon>Bacteria</taxon>
        <taxon>Bacillati</taxon>
        <taxon>Actinomycetota</taxon>
        <taxon>Actinomycetes</taxon>
        <taxon>Kitasatosporales</taxon>
        <taxon>Streptomycetaceae</taxon>
        <taxon>Actinacidiphila</taxon>
    </lineage>
</organism>
<evidence type="ECO:0000259" key="2">
    <source>
        <dbReference type="Pfam" id="PF06283"/>
    </source>
</evidence>
<evidence type="ECO:0000256" key="1">
    <source>
        <dbReference type="SAM" id="MobiDB-lite"/>
    </source>
</evidence>
<protein>
    <submittedName>
        <fullName evidence="3">ThuA domain-containing protein</fullName>
    </submittedName>
</protein>
<reference evidence="3 4" key="1">
    <citation type="submission" date="2023-12" db="EMBL/GenBank/DDBJ databases">
        <title>Streptomyces sp. V4-01.</title>
        <authorList>
            <person name="Somphong A."/>
            <person name="Phongsopitanun W."/>
        </authorList>
    </citation>
    <scope>NUCLEOTIDE SEQUENCE [LARGE SCALE GENOMIC DNA]</scope>
    <source>
        <strain evidence="3 4">V4-01</strain>
    </source>
</reference>
<dbReference type="PANTHER" id="PTHR40469">
    <property type="entry name" value="SECRETED GLYCOSYL HYDROLASE"/>
    <property type="match status" value="1"/>
</dbReference>